<feature type="non-terminal residue" evidence="2">
    <location>
        <position position="1"/>
    </location>
</feature>
<dbReference type="SUPFAM" id="SSF55073">
    <property type="entry name" value="Nucleotide cyclase"/>
    <property type="match status" value="1"/>
</dbReference>
<dbReference type="EMBL" id="QFQD01000082">
    <property type="protein sequence ID" value="PZQ79617.1"/>
    <property type="molecule type" value="Genomic_DNA"/>
</dbReference>
<dbReference type="Proteomes" id="UP000248887">
    <property type="component" value="Unassembled WGS sequence"/>
</dbReference>
<dbReference type="AlphaFoldDB" id="A0A2W5SA10"/>
<comment type="caution">
    <text evidence="2">The sequence shown here is derived from an EMBL/GenBank/DDBJ whole genome shotgun (WGS) entry which is preliminary data.</text>
</comment>
<protein>
    <recommendedName>
        <fullName evidence="1">GGDEF domain-containing protein</fullName>
    </recommendedName>
</protein>
<proteinExistence type="predicted"/>
<sequence length="29" mass="3387">PGEGLEQVMNRADEMLYRAKRNGRNRVEP</sequence>
<dbReference type="Gene3D" id="3.30.70.270">
    <property type="match status" value="1"/>
</dbReference>
<evidence type="ECO:0000259" key="1">
    <source>
        <dbReference type="PROSITE" id="PS50887"/>
    </source>
</evidence>
<organism evidence="2 3">
    <name type="scientific">Ancylobacter novellus</name>
    <name type="common">Thiobacillus novellus</name>
    <dbReference type="NCBI Taxonomy" id="921"/>
    <lineage>
        <taxon>Bacteria</taxon>
        <taxon>Pseudomonadati</taxon>
        <taxon>Pseudomonadota</taxon>
        <taxon>Alphaproteobacteria</taxon>
        <taxon>Hyphomicrobiales</taxon>
        <taxon>Xanthobacteraceae</taxon>
        <taxon>Ancylobacter</taxon>
    </lineage>
</organism>
<evidence type="ECO:0000313" key="2">
    <source>
        <dbReference type="EMBL" id="PZQ79617.1"/>
    </source>
</evidence>
<gene>
    <name evidence="2" type="ORF">DI549_19750</name>
</gene>
<evidence type="ECO:0000313" key="3">
    <source>
        <dbReference type="Proteomes" id="UP000248887"/>
    </source>
</evidence>
<accession>A0A2W5SA10</accession>
<reference evidence="2 3" key="1">
    <citation type="submission" date="2017-08" db="EMBL/GenBank/DDBJ databases">
        <title>Infants hospitalized years apart are colonized by the same room-sourced microbial strains.</title>
        <authorList>
            <person name="Brooks B."/>
            <person name="Olm M.R."/>
            <person name="Firek B.A."/>
            <person name="Baker R."/>
            <person name="Thomas B.C."/>
            <person name="Morowitz M.J."/>
            <person name="Banfield J.F."/>
        </authorList>
    </citation>
    <scope>NUCLEOTIDE SEQUENCE [LARGE SCALE GENOMIC DNA]</scope>
    <source>
        <strain evidence="2">S2_005_001_R2_27</strain>
    </source>
</reference>
<dbReference type="InterPro" id="IPR000160">
    <property type="entry name" value="GGDEF_dom"/>
</dbReference>
<feature type="domain" description="GGDEF" evidence="1">
    <location>
        <begin position="1"/>
        <end position="29"/>
    </location>
</feature>
<dbReference type="PROSITE" id="PS50887">
    <property type="entry name" value="GGDEF"/>
    <property type="match status" value="1"/>
</dbReference>
<dbReference type="InterPro" id="IPR029787">
    <property type="entry name" value="Nucleotide_cyclase"/>
</dbReference>
<dbReference type="InterPro" id="IPR043128">
    <property type="entry name" value="Rev_trsase/Diguanyl_cyclase"/>
</dbReference>
<name>A0A2W5SA10_ANCNO</name>